<evidence type="ECO:0000256" key="1">
    <source>
        <dbReference type="ARBA" id="ARBA00022801"/>
    </source>
</evidence>
<dbReference type="Pfam" id="PF01734">
    <property type="entry name" value="Patatin"/>
    <property type="match status" value="1"/>
</dbReference>
<evidence type="ECO:0000256" key="4">
    <source>
        <dbReference type="PROSITE-ProRule" id="PRU01161"/>
    </source>
</evidence>
<gene>
    <name evidence="7" type="ORF">ACFSUF_03555</name>
</gene>
<evidence type="ECO:0000313" key="7">
    <source>
        <dbReference type="EMBL" id="MFD2611495.1"/>
    </source>
</evidence>
<feature type="domain" description="PNPLA" evidence="6">
    <location>
        <begin position="8"/>
        <end position="250"/>
    </location>
</feature>
<proteinExistence type="predicted"/>
<dbReference type="InterPro" id="IPR016035">
    <property type="entry name" value="Acyl_Trfase/lysoPLipase"/>
</dbReference>
<keyword evidence="5" id="KW-1133">Transmembrane helix</keyword>
<comment type="caution">
    <text evidence="7">The sequence shown here is derived from an EMBL/GenBank/DDBJ whole genome shotgun (WGS) entry which is preliminary data.</text>
</comment>
<keyword evidence="1 4" id="KW-0378">Hydrolase</keyword>
<sequence>MTKLIGLALSGGGYRASLFHLGVMARLADEGELKNVQALSTVSGGSIVGAFYYKLLCEELQKDRILSEEDYRWLMKRVISEFVAVVQEDLRDRILITGGISRLVPEAILKRLAGAVSKVVPALNPAVLFDSKLEQGMRALMFQHTVLSDLMVPPVHPGNVKPELIMNTSILENGQPLFLSTNTSSVLWRYNETNHGLSAEEARHLPLSKAAAASACVPGLFDPIAIPFGDRMVHGVDGGVLDNLGGHAIQLIKQEGMSVLVSDASKPLRLENYSDVDSVESFLRIQDLFMNAIRDLRVEGANETLVDMQKDIEGINSQVRTLAMNMRTDLNSFTEVEAYSLMYIGYCACGQEMSKWKGASTLEAKTEQVAGGNWPFMSVRSFAEAPVPEYLALLGEKSKKRHLLSNMTISRFISLGYLLLYAAVFSYIGIHHGFYEALWYVGLIPVVIISVGGALFIRRRVASGKRKGTVASLFSEYPQ</sequence>
<dbReference type="PROSITE" id="PS51635">
    <property type="entry name" value="PNPLA"/>
    <property type="match status" value="1"/>
</dbReference>
<name>A0ABW5PAK8_9BACL</name>
<evidence type="ECO:0000256" key="3">
    <source>
        <dbReference type="ARBA" id="ARBA00023098"/>
    </source>
</evidence>
<dbReference type="Proteomes" id="UP001597541">
    <property type="component" value="Unassembled WGS sequence"/>
</dbReference>
<keyword evidence="8" id="KW-1185">Reference proteome</keyword>
<dbReference type="InterPro" id="IPR050301">
    <property type="entry name" value="NTE"/>
</dbReference>
<reference evidence="8" key="1">
    <citation type="journal article" date="2019" name="Int. J. Syst. Evol. Microbiol.">
        <title>The Global Catalogue of Microorganisms (GCM) 10K type strain sequencing project: providing services to taxonomists for standard genome sequencing and annotation.</title>
        <authorList>
            <consortium name="The Broad Institute Genomics Platform"/>
            <consortium name="The Broad Institute Genome Sequencing Center for Infectious Disease"/>
            <person name="Wu L."/>
            <person name="Ma J."/>
        </authorList>
    </citation>
    <scope>NUCLEOTIDE SEQUENCE [LARGE SCALE GENOMIC DNA]</scope>
    <source>
        <strain evidence="8">KCTC 3950</strain>
    </source>
</reference>
<dbReference type="SUPFAM" id="SSF52151">
    <property type="entry name" value="FabD/lysophospholipase-like"/>
    <property type="match status" value="1"/>
</dbReference>
<feature type="transmembrane region" description="Helical" evidence="5">
    <location>
        <begin position="437"/>
        <end position="457"/>
    </location>
</feature>
<dbReference type="PANTHER" id="PTHR14226:SF78">
    <property type="entry name" value="SLR0060 PROTEIN"/>
    <property type="match status" value="1"/>
</dbReference>
<evidence type="ECO:0000313" key="8">
    <source>
        <dbReference type="Proteomes" id="UP001597541"/>
    </source>
</evidence>
<evidence type="ECO:0000259" key="6">
    <source>
        <dbReference type="PROSITE" id="PS51635"/>
    </source>
</evidence>
<feature type="short sequence motif" description="DGA/G" evidence="4">
    <location>
        <begin position="237"/>
        <end position="239"/>
    </location>
</feature>
<keyword evidence="3 4" id="KW-0443">Lipid metabolism</keyword>
<keyword evidence="2 4" id="KW-0442">Lipid degradation</keyword>
<evidence type="ECO:0000256" key="2">
    <source>
        <dbReference type="ARBA" id="ARBA00022963"/>
    </source>
</evidence>
<keyword evidence="5" id="KW-0812">Transmembrane</keyword>
<feature type="active site" description="Proton acceptor" evidence="4">
    <location>
        <position position="237"/>
    </location>
</feature>
<dbReference type="PANTHER" id="PTHR14226">
    <property type="entry name" value="NEUROPATHY TARGET ESTERASE/SWISS CHEESE D.MELANOGASTER"/>
    <property type="match status" value="1"/>
</dbReference>
<dbReference type="Gene3D" id="3.40.1090.10">
    <property type="entry name" value="Cytosolic phospholipase A2 catalytic domain"/>
    <property type="match status" value="2"/>
</dbReference>
<feature type="transmembrane region" description="Helical" evidence="5">
    <location>
        <begin position="409"/>
        <end position="431"/>
    </location>
</feature>
<protein>
    <submittedName>
        <fullName evidence="7">Patatin-like phospholipase family protein</fullName>
    </submittedName>
</protein>
<organism evidence="7 8">
    <name type="scientific">Paenibacillus gansuensis</name>
    <dbReference type="NCBI Taxonomy" id="306542"/>
    <lineage>
        <taxon>Bacteria</taxon>
        <taxon>Bacillati</taxon>
        <taxon>Bacillota</taxon>
        <taxon>Bacilli</taxon>
        <taxon>Bacillales</taxon>
        <taxon>Paenibacillaceae</taxon>
        <taxon>Paenibacillus</taxon>
    </lineage>
</organism>
<dbReference type="EMBL" id="JBHUME010000002">
    <property type="protein sequence ID" value="MFD2611495.1"/>
    <property type="molecule type" value="Genomic_DNA"/>
</dbReference>
<dbReference type="InterPro" id="IPR002641">
    <property type="entry name" value="PNPLA_dom"/>
</dbReference>
<comment type="caution">
    <text evidence="4">Lacks conserved residue(s) required for the propagation of feature annotation.</text>
</comment>
<keyword evidence="5" id="KW-0472">Membrane</keyword>
<evidence type="ECO:0000256" key="5">
    <source>
        <dbReference type="SAM" id="Phobius"/>
    </source>
</evidence>
<feature type="active site" description="Nucleophile" evidence="4">
    <location>
        <position position="43"/>
    </location>
</feature>
<accession>A0ABW5PAK8</accession>